<dbReference type="PROSITE" id="PS50112">
    <property type="entry name" value="PAS"/>
    <property type="match status" value="3"/>
</dbReference>
<feature type="region of interest" description="Disordered" evidence="7">
    <location>
        <begin position="60"/>
        <end position="79"/>
    </location>
</feature>
<dbReference type="Pfam" id="PF13185">
    <property type="entry name" value="GAF_2"/>
    <property type="match status" value="1"/>
</dbReference>
<dbReference type="InterPro" id="IPR036890">
    <property type="entry name" value="HATPase_C_sf"/>
</dbReference>
<dbReference type="SUPFAM" id="SSF55781">
    <property type="entry name" value="GAF domain-like"/>
    <property type="match status" value="1"/>
</dbReference>
<dbReference type="InterPro" id="IPR029016">
    <property type="entry name" value="GAF-like_dom_sf"/>
</dbReference>
<name>A0ABY9X7K4_9BACT</name>
<dbReference type="InterPro" id="IPR013767">
    <property type="entry name" value="PAS_fold"/>
</dbReference>
<dbReference type="InterPro" id="IPR005467">
    <property type="entry name" value="His_kinase_dom"/>
</dbReference>
<dbReference type="Gene3D" id="3.30.565.10">
    <property type="entry name" value="Histidine kinase-like ATPase, C-terminal domain"/>
    <property type="match status" value="1"/>
</dbReference>
<gene>
    <name evidence="10" type="ORF">F0U60_50045</name>
</gene>
<dbReference type="Gene3D" id="3.30.450.20">
    <property type="entry name" value="PAS domain"/>
    <property type="match status" value="3"/>
</dbReference>
<reference evidence="10 11" key="1">
    <citation type="submission" date="2019-08" db="EMBL/GenBank/DDBJ databases">
        <title>Archangium and Cystobacter genomes.</title>
        <authorList>
            <person name="Chen I.-C.K."/>
            <person name="Wielgoss S."/>
        </authorList>
    </citation>
    <scope>NUCLEOTIDE SEQUENCE [LARGE SCALE GENOMIC DNA]</scope>
    <source>
        <strain evidence="10 11">Cbm 6</strain>
    </source>
</reference>
<sequence>MDIDVRRVLDSLGDPLLALDRSARILHANAGMKELLGWSRLELLGRPLTLVIPGGLPNLRQESPAAPPQSAGWEPHLPPPRPLVRVSALRRDGRPREVEVRLSPWPGGEAEGLSILSFHPLDTQVELERHLRLCRRLNMMEAALTQAFSQTSDEEDAAYAVLRACGELEGWTLGTYWRMEQGANVLEPLTLWTASPGLSDFTNVTMRRTLAPLEGLPGQTWTRREPIWCRDVTREARFLRADVAAREGLHGAIFFPVMGSGGRMYGVVELFSRAPREEREADEALANALGHRFGRFLDRLHHTELELTRDKAVRYLWESDLLGLFVSDTRGRLLDANATLLRMLGYSRRDVREGLLSWSTLLPPNQRISLEGVLRRLRTDGVFHSVESELLRKNDNRVPVLLGSASLGEEHVVTFALDLSAWRPMEPTAPREADARLHTLISHAPVVLFALDRDGNFTLSEGWGLEALGLKPGQVVGMSAFELYRAEATTLTHVRRALAGEDFFSVDALSTGPIYETHWVPLRDVEGRPAGTLGLSVDVTQREREARWRTQLLAEAEEARVEAERAVRARDEFLTIASHELKTPLTSLGLQLHTLLKRARQSGRPEDSETVQRLEKAQRQIQKLARMMDELLDVSRVTEGRLRLELGEVDLMQLVREVMERFQEESQRMGTRLTLRGEGPVVGRWDRPKLEQVVTNLVSNAMKYGAGAPVEIQVRSSGALALLEVTDHGIGIAPEDVERIFGKFERAVTVRKYGGFGLGLYIVRQLVEALGGAVDVESAPGRGSTFHLVLPLAGPEARVPTQPPTDAGLH</sequence>
<dbReference type="Pfam" id="PF13426">
    <property type="entry name" value="PAS_9"/>
    <property type="match status" value="1"/>
</dbReference>
<feature type="domain" description="PAS" evidence="9">
    <location>
        <begin position="1"/>
        <end position="46"/>
    </location>
</feature>
<dbReference type="SMART" id="SM00091">
    <property type="entry name" value="PAS"/>
    <property type="match status" value="3"/>
</dbReference>
<dbReference type="SUPFAM" id="SSF47384">
    <property type="entry name" value="Homodimeric domain of signal transducing histidine kinase"/>
    <property type="match status" value="1"/>
</dbReference>
<dbReference type="CDD" id="cd00130">
    <property type="entry name" value="PAS"/>
    <property type="match status" value="2"/>
</dbReference>
<dbReference type="EC" id="2.7.13.3" evidence="2"/>
<dbReference type="PANTHER" id="PTHR43711:SF31">
    <property type="entry name" value="HISTIDINE KINASE"/>
    <property type="match status" value="1"/>
</dbReference>
<evidence type="ECO:0000256" key="5">
    <source>
        <dbReference type="ARBA" id="ARBA00022777"/>
    </source>
</evidence>
<dbReference type="InterPro" id="IPR003594">
    <property type="entry name" value="HATPase_dom"/>
</dbReference>
<dbReference type="InterPro" id="IPR003018">
    <property type="entry name" value="GAF"/>
</dbReference>
<dbReference type="SMART" id="SM00388">
    <property type="entry name" value="HisKA"/>
    <property type="match status" value="1"/>
</dbReference>
<protein>
    <recommendedName>
        <fullName evidence="2">histidine kinase</fullName>
        <ecNumber evidence="2">2.7.13.3</ecNumber>
    </recommendedName>
</protein>
<proteinExistence type="predicted"/>
<dbReference type="InterPro" id="IPR035965">
    <property type="entry name" value="PAS-like_dom_sf"/>
</dbReference>
<dbReference type="Pfam" id="PF02518">
    <property type="entry name" value="HATPase_c"/>
    <property type="match status" value="1"/>
</dbReference>
<evidence type="ECO:0000313" key="11">
    <source>
        <dbReference type="Proteomes" id="UP001611383"/>
    </source>
</evidence>
<evidence type="ECO:0000256" key="7">
    <source>
        <dbReference type="SAM" id="MobiDB-lite"/>
    </source>
</evidence>
<keyword evidence="11" id="KW-1185">Reference proteome</keyword>
<dbReference type="SUPFAM" id="SSF55874">
    <property type="entry name" value="ATPase domain of HSP90 chaperone/DNA topoisomerase II/histidine kinase"/>
    <property type="match status" value="1"/>
</dbReference>
<dbReference type="EMBL" id="CP043494">
    <property type="protein sequence ID" value="WNG51379.1"/>
    <property type="molecule type" value="Genomic_DNA"/>
</dbReference>
<feature type="domain" description="Histidine kinase" evidence="8">
    <location>
        <begin position="576"/>
        <end position="794"/>
    </location>
</feature>
<dbReference type="Gene3D" id="1.10.287.130">
    <property type="match status" value="1"/>
</dbReference>
<dbReference type="SUPFAM" id="SSF55785">
    <property type="entry name" value="PYP-like sensor domain (PAS domain)"/>
    <property type="match status" value="3"/>
</dbReference>
<dbReference type="SMART" id="SM00387">
    <property type="entry name" value="HATPase_c"/>
    <property type="match status" value="1"/>
</dbReference>
<keyword evidence="6" id="KW-0902">Two-component regulatory system</keyword>
<evidence type="ECO:0000256" key="6">
    <source>
        <dbReference type="ARBA" id="ARBA00023012"/>
    </source>
</evidence>
<keyword evidence="3" id="KW-0597">Phosphoprotein</keyword>
<dbReference type="InterPro" id="IPR050736">
    <property type="entry name" value="Sensor_HK_Regulatory"/>
</dbReference>
<dbReference type="InterPro" id="IPR003661">
    <property type="entry name" value="HisK_dim/P_dom"/>
</dbReference>
<evidence type="ECO:0000259" key="8">
    <source>
        <dbReference type="PROSITE" id="PS50109"/>
    </source>
</evidence>
<dbReference type="InterPro" id="IPR036097">
    <property type="entry name" value="HisK_dim/P_sf"/>
</dbReference>
<evidence type="ECO:0000259" key="9">
    <source>
        <dbReference type="PROSITE" id="PS50112"/>
    </source>
</evidence>
<dbReference type="PROSITE" id="PS50109">
    <property type="entry name" value="HIS_KIN"/>
    <property type="match status" value="1"/>
</dbReference>
<dbReference type="Gene3D" id="3.30.450.40">
    <property type="match status" value="1"/>
</dbReference>
<dbReference type="Pfam" id="PF08448">
    <property type="entry name" value="PAS_4"/>
    <property type="match status" value="1"/>
</dbReference>
<evidence type="ECO:0000256" key="1">
    <source>
        <dbReference type="ARBA" id="ARBA00000085"/>
    </source>
</evidence>
<evidence type="ECO:0000256" key="2">
    <source>
        <dbReference type="ARBA" id="ARBA00012438"/>
    </source>
</evidence>
<accession>A0ABY9X7K4</accession>
<evidence type="ECO:0000313" key="10">
    <source>
        <dbReference type="EMBL" id="WNG51379.1"/>
    </source>
</evidence>
<dbReference type="SMART" id="SM00065">
    <property type="entry name" value="GAF"/>
    <property type="match status" value="1"/>
</dbReference>
<evidence type="ECO:0000256" key="3">
    <source>
        <dbReference type="ARBA" id="ARBA00022553"/>
    </source>
</evidence>
<dbReference type="PANTHER" id="PTHR43711">
    <property type="entry name" value="TWO-COMPONENT HISTIDINE KINASE"/>
    <property type="match status" value="1"/>
</dbReference>
<comment type="catalytic activity">
    <reaction evidence="1">
        <text>ATP + protein L-histidine = ADP + protein N-phospho-L-histidine.</text>
        <dbReference type="EC" id="2.7.13.3"/>
    </reaction>
</comment>
<dbReference type="InterPro" id="IPR013656">
    <property type="entry name" value="PAS_4"/>
</dbReference>
<dbReference type="Pfam" id="PF00512">
    <property type="entry name" value="HisKA"/>
    <property type="match status" value="1"/>
</dbReference>
<feature type="domain" description="PAS" evidence="9">
    <location>
        <begin position="309"/>
        <end position="381"/>
    </location>
</feature>
<evidence type="ECO:0000256" key="4">
    <source>
        <dbReference type="ARBA" id="ARBA00022679"/>
    </source>
</evidence>
<feature type="domain" description="PAS" evidence="9">
    <location>
        <begin position="433"/>
        <end position="487"/>
    </location>
</feature>
<dbReference type="Pfam" id="PF00989">
    <property type="entry name" value="PAS"/>
    <property type="match status" value="1"/>
</dbReference>
<dbReference type="Proteomes" id="UP001611383">
    <property type="component" value="Chromosome"/>
</dbReference>
<organism evidence="10 11">
    <name type="scientific">Archangium minus</name>
    <dbReference type="NCBI Taxonomy" id="83450"/>
    <lineage>
        <taxon>Bacteria</taxon>
        <taxon>Pseudomonadati</taxon>
        <taxon>Myxococcota</taxon>
        <taxon>Myxococcia</taxon>
        <taxon>Myxococcales</taxon>
        <taxon>Cystobacterineae</taxon>
        <taxon>Archangiaceae</taxon>
        <taxon>Archangium</taxon>
    </lineage>
</organism>
<dbReference type="NCBIfam" id="TIGR00229">
    <property type="entry name" value="sensory_box"/>
    <property type="match status" value="2"/>
</dbReference>
<dbReference type="CDD" id="cd00082">
    <property type="entry name" value="HisKA"/>
    <property type="match status" value="1"/>
</dbReference>
<dbReference type="InterPro" id="IPR004358">
    <property type="entry name" value="Sig_transdc_His_kin-like_C"/>
</dbReference>
<dbReference type="PRINTS" id="PR00344">
    <property type="entry name" value="BCTRLSENSOR"/>
</dbReference>
<dbReference type="InterPro" id="IPR000014">
    <property type="entry name" value="PAS"/>
</dbReference>
<keyword evidence="5" id="KW-0418">Kinase</keyword>
<keyword evidence="4" id="KW-0808">Transferase</keyword>